<sequence length="170" mass="19003">MRYSSDEDEYTSNEEGEDLRTPSERQEGISEALQLLHIIGARPCDAYRKYRKITPSAEDREELAFLRAITTFAVGDSLQDQLAVTRCLFFSGPTFVCAMNRPASLADRQGSRSSFKTPHRSSPLSLFRPQALAITHPASDHRPEGSDRGVGWLVGKFSGAMQGSRLRRPR</sequence>
<comment type="caution">
    <text evidence="1">The sequence shown here is derived from an EMBL/GenBank/DDBJ whole genome shotgun (WGS) entry which is preliminary data.</text>
</comment>
<evidence type="ECO:0000313" key="2">
    <source>
        <dbReference type="Proteomes" id="UP000814033"/>
    </source>
</evidence>
<protein>
    <submittedName>
        <fullName evidence="1">Uncharacterized protein</fullName>
    </submittedName>
</protein>
<keyword evidence="2" id="KW-1185">Reference proteome</keyword>
<name>A0ACB8S384_9AGAM</name>
<reference evidence="1" key="1">
    <citation type="submission" date="2021-02" db="EMBL/GenBank/DDBJ databases">
        <authorList>
            <consortium name="DOE Joint Genome Institute"/>
            <person name="Ahrendt S."/>
            <person name="Looney B.P."/>
            <person name="Miyauchi S."/>
            <person name="Morin E."/>
            <person name="Drula E."/>
            <person name="Courty P.E."/>
            <person name="Chicoki N."/>
            <person name="Fauchery L."/>
            <person name="Kohler A."/>
            <person name="Kuo A."/>
            <person name="Labutti K."/>
            <person name="Pangilinan J."/>
            <person name="Lipzen A."/>
            <person name="Riley R."/>
            <person name="Andreopoulos W."/>
            <person name="He G."/>
            <person name="Johnson J."/>
            <person name="Barry K.W."/>
            <person name="Grigoriev I.V."/>
            <person name="Nagy L."/>
            <person name="Hibbett D."/>
            <person name="Henrissat B."/>
            <person name="Matheny P.B."/>
            <person name="Labbe J."/>
            <person name="Martin F."/>
        </authorList>
    </citation>
    <scope>NUCLEOTIDE SEQUENCE</scope>
    <source>
        <strain evidence="1">FP105234-sp</strain>
    </source>
</reference>
<proteinExistence type="predicted"/>
<dbReference type="EMBL" id="MU275861">
    <property type="protein sequence ID" value="KAI0050470.1"/>
    <property type="molecule type" value="Genomic_DNA"/>
</dbReference>
<dbReference type="Proteomes" id="UP000814033">
    <property type="component" value="Unassembled WGS sequence"/>
</dbReference>
<gene>
    <name evidence="1" type="ORF">FA95DRAFT_1555589</name>
</gene>
<evidence type="ECO:0000313" key="1">
    <source>
        <dbReference type="EMBL" id="KAI0050470.1"/>
    </source>
</evidence>
<organism evidence="1 2">
    <name type="scientific">Auriscalpium vulgare</name>
    <dbReference type="NCBI Taxonomy" id="40419"/>
    <lineage>
        <taxon>Eukaryota</taxon>
        <taxon>Fungi</taxon>
        <taxon>Dikarya</taxon>
        <taxon>Basidiomycota</taxon>
        <taxon>Agaricomycotina</taxon>
        <taxon>Agaricomycetes</taxon>
        <taxon>Russulales</taxon>
        <taxon>Auriscalpiaceae</taxon>
        <taxon>Auriscalpium</taxon>
    </lineage>
</organism>
<accession>A0ACB8S384</accession>
<reference evidence="1" key="2">
    <citation type="journal article" date="2022" name="New Phytol.">
        <title>Evolutionary transition to the ectomycorrhizal habit in the genomes of a hyperdiverse lineage of mushroom-forming fungi.</title>
        <authorList>
            <person name="Looney B."/>
            <person name="Miyauchi S."/>
            <person name="Morin E."/>
            <person name="Drula E."/>
            <person name="Courty P.E."/>
            <person name="Kohler A."/>
            <person name="Kuo A."/>
            <person name="LaButti K."/>
            <person name="Pangilinan J."/>
            <person name="Lipzen A."/>
            <person name="Riley R."/>
            <person name="Andreopoulos W."/>
            <person name="He G."/>
            <person name="Johnson J."/>
            <person name="Nolan M."/>
            <person name="Tritt A."/>
            <person name="Barry K.W."/>
            <person name="Grigoriev I.V."/>
            <person name="Nagy L.G."/>
            <person name="Hibbett D."/>
            <person name="Henrissat B."/>
            <person name="Matheny P.B."/>
            <person name="Labbe J."/>
            <person name="Martin F.M."/>
        </authorList>
    </citation>
    <scope>NUCLEOTIDE SEQUENCE</scope>
    <source>
        <strain evidence="1">FP105234-sp</strain>
    </source>
</reference>